<protein>
    <submittedName>
        <fullName evidence="7">Zinc finger A20 and AN1 domain-containing stress-associated protein 1-like</fullName>
    </submittedName>
</protein>
<evidence type="ECO:0000313" key="7">
    <source>
        <dbReference type="EMBL" id="KAF7811861.1"/>
    </source>
</evidence>
<feature type="compositionally biased region" description="Polar residues" evidence="5">
    <location>
        <begin position="51"/>
        <end position="61"/>
    </location>
</feature>
<dbReference type="SUPFAM" id="SSF118310">
    <property type="entry name" value="AN1-like Zinc finger"/>
    <property type="match status" value="1"/>
</dbReference>
<keyword evidence="3" id="KW-0863">Zinc-finger</keyword>
<dbReference type="Gene3D" id="4.10.1110.10">
    <property type="entry name" value="AN1-like Zinc finger"/>
    <property type="match status" value="1"/>
</dbReference>
<sequence>MDPKLCANGCGFYGSSETYNLCSKCYKDHILTLAKSSVKDITELTSSLSLNDDQDSAASKTSEIKNSETAQQSEKKKSNRYPEEHSCTVNFKQIGREILIKQNPVIKADKLDKIL</sequence>
<evidence type="ECO:0000313" key="8">
    <source>
        <dbReference type="Proteomes" id="UP000634136"/>
    </source>
</evidence>
<dbReference type="AlphaFoldDB" id="A0A834SZW6"/>
<evidence type="ECO:0000256" key="1">
    <source>
        <dbReference type="ARBA" id="ARBA00003732"/>
    </source>
</evidence>
<proteinExistence type="predicted"/>
<dbReference type="GO" id="GO:0003677">
    <property type="term" value="F:DNA binding"/>
    <property type="evidence" value="ECO:0007669"/>
    <property type="project" value="InterPro"/>
</dbReference>
<dbReference type="Proteomes" id="UP000634136">
    <property type="component" value="Unassembled WGS sequence"/>
</dbReference>
<accession>A0A834SZW6</accession>
<organism evidence="7 8">
    <name type="scientific">Senna tora</name>
    <dbReference type="NCBI Taxonomy" id="362788"/>
    <lineage>
        <taxon>Eukaryota</taxon>
        <taxon>Viridiplantae</taxon>
        <taxon>Streptophyta</taxon>
        <taxon>Embryophyta</taxon>
        <taxon>Tracheophyta</taxon>
        <taxon>Spermatophyta</taxon>
        <taxon>Magnoliopsida</taxon>
        <taxon>eudicotyledons</taxon>
        <taxon>Gunneridae</taxon>
        <taxon>Pentapetalae</taxon>
        <taxon>rosids</taxon>
        <taxon>fabids</taxon>
        <taxon>Fabales</taxon>
        <taxon>Fabaceae</taxon>
        <taxon>Caesalpinioideae</taxon>
        <taxon>Cassia clade</taxon>
        <taxon>Senna</taxon>
    </lineage>
</organism>
<dbReference type="InterPro" id="IPR035896">
    <property type="entry name" value="AN1-like_Znf"/>
</dbReference>
<dbReference type="GO" id="GO:0008270">
    <property type="term" value="F:zinc ion binding"/>
    <property type="evidence" value="ECO:0007669"/>
    <property type="project" value="UniProtKB-KW"/>
</dbReference>
<name>A0A834SZW6_9FABA</name>
<keyword evidence="2" id="KW-0479">Metal-binding</keyword>
<feature type="compositionally biased region" description="Basic and acidic residues" evidence="5">
    <location>
        <begin position="73"/>
        <end position="84"/>
    </location>
</feature>
<gene>
    <name evidence="7" type="ORF">G2W53_032837</name>
</gene>
<comment type="function">
    <text evidence="1">May be involved in environmental stress response.</text>
</comment>
<evidence type="ECO:0000256" key="3">
    <source>
        <dbReference type="ARBA" id="ARBA00022771"/>
    </source>
</evidence>
<dbReference type="OrthoDB" id="428577at2759"/>
<dbReference type="InterPro" id="IPR050652">
    <property type="entry name" value="AN1_A20_ZnFinger"/>
</dbReference>
<evidence type="ECO:0000259" key="6">
    <source>
        <dbReference type="PROSITE" id="PS51036"/>
    </source>
</evidence>
<dbReference type="SUPFAM" id="SSF57716">
    <property type="entry name" value="Glucocorticoid receptor-like (DNA-binding domain)"/>
    <property type="match status" value="1"/>
</dbReference>
<dbReference type="PROSITE" id="PS51036">
    <property type="entry name" value="ZF_A20"/>
    <property type="match status" value="1"/>
</dbReference>
<dbReference type="InterPro" id="IPR002653">
    <property type="entry name" value="Znf_A20"/>
</dbReference>
<feature type="domain" description="A20-type" evidence="6">
    <location>
        <begin position="1"/>
        <end position="34"/>
    </location>
</feature>
<evidence type="ECO:0000256" key="2">
    <source>
        <dbReference type="ARBA" id="ARBA00022723"/>
    </source>
</evidence>
<dbReference type="EMBL" id="JAAIUW010000010">
    <property type="protein sequence ID" value="KAF7811861.1"/>
    <property type="molecule type" value="Genomic_DNA"/>
</dbReference>
<dbReference type="PANTHER" id="PTHR10634">
    <property type="entry name" value="AN1-TYPE ZINC FINGER PROTEIN"/>
    <property type="match status" value="1"/>
</dbReference>
<reference evidence="7" key="1">
    <citation type="submission" date="2020-09" db="EMBL/GenBank/DDBJ databases">
        <title>Genome-Enabled Discovery of Anthraquinone Biosynthesis in Senna tora.</title>
        <authorList>
            <person name="Kang S.-H."/>
            <person name="Pandey R.P."/>
            <person name="Lee C.-M."/>
            <person name="Sim J.-S."/>
            <person name="Jeong J.-T."/>
            <person name="Choi B.-S."/>
            <person name="Jung M."/>
            <person name="Ginzburg D."/>
            <person name="Zhao K."/>
            <person name="Won S.Y."/>
            <person name="Oh T.-J."/>
            <person name="Yu Y."/>
            <person name="Kim N.-H."/>
            <person name="Lee O.R."/>
            <person name="Lee T.-H."/>
            <person name="Bashyal P."/>
            <person name="Kim T.-S."/>
            <person name="Lee W.-H."/>
            <person name="Kawkins C."/>
            <person name="Kim C.-K."/>
            <person name="Kim J.S."/>
            <person name="Ahn B.O."/>
            <person name="Rhee S.Y."/>
            <person name="Sohng J.K."/>
        </authorList>
    </citation>
    <scope>NUCLEOTIDE SEQUENCE</scope>
    <source>
        <tissue evidence="7">Leaf</tissue>
    </source>
</reference>
<dbReference type="Pfam" id="PF01754">
    <property type="entry name" value="zf-A20"/>
    <property type="match status" value="1"/>
</dbReference>
<evidence type="ECO:0000256" key="5">
    <source>
        <dbReference type="SAM" id="MobiDB-lite"/>
    </source>
</evidence>
<feature type="region of interest" description="Disordered" evidence="5">
    <location>
        <begin position="51"/>
        <end position="84"/>
    </location>
</feature>
<evidence type="ECO:0000256" key="4">
    <source>
        <dbReference type="ARBA" id="ARBA00022833"/>
    </source>
</evidence>
<keyword evidence="4" id="KW-0862">Zinc</keyword>
<comment type="caution">
    <text evidence="7">The sequence shown here is derived from an EMBL/GenBank/DDBJ whole genome shotgun (WGS) entry which is preliminary data.</text>
</comment>
<dbReference type="SMART" id="SM00259">
    <property type="entry name" value="ZnF_A20"/>
    <property type="match status" value="1"/>
</dbReference>
<dbReference type="Gene3D" id="1.20.5.4770">
    <property type="match status" value="1"/>
</dbReference>
<keyword evidence="8" id="KW-1185">Reference proteome</keyword>